<dbReference type="PROSITE" id="PS50923">
    <property type="entry name" value="SUSHI"/>
    <property type="match status" value="2"/>
</dbReference>
<dbReference type="PROSITE" id="PS01186">
    <property type="entry name" value="EGF_2"/>
    <property type="match status" value="2"/>
</dbReference>
<dbReference type="InterPro" id="IPR009030">
    <property type="entry name" value="Growth_fac_rcpt_cys_sf"/>
</dbReference>
<dbReference type="InterPro" id="IPR000152">
    <property type="entry name" value="EGF-type_Asp/Asn_hydroxyl_site"/>
</dbReference>
<dbReference type="SMART" id="SM00179">
    <property type="entry name" value="EGF_CA"/>
    <property type="match status" value="6"/>
</dbReference>
<keyword evidence="2" id="KW-0964">Secreted</keyword>
<dbReference type="SMART" id="SM00181">
    <property type="entry name" value="EGF"/>
    <property type="match status" value="10"/>
</dbReference>
<feature type="domain" description="Sushi" evidence="12">
    <location>
        <begin position="782"/>
        <end position="842"/>
    </location>
</feature>
<evidence type="ECO:0000259" key="12">
    <source>
        <dbReference type="PROSITE" id="PS50923"/>
    </source>
</evidence>
<evidence type="ECO:0000256" key="4">
    <source>
        <dbReference type="ARBA" id="ARBA00022729"/>
    </source>
</evidence>
<dbReference type="Gene3D" id="2.10.25.10">
    <property type="entry name" value="Laminin"/>
    <property type="match status" value="8"/>
</dbReference>
<dbReference type="Pfam" id="PF07645">
    <property type="entry name" value="EGF_CA"/>
    <property type="match status" value="5"/>
</dbReference>
<evidence type="ECO:0000256" key="7">
    <source>
        <dbReference type="ARBA" id="ARBA00023157"/>
    </source>
</evidence>
<comment type="subcellular location">
    <subcellularLocation>
        <location evidence="1">Secreted</location>
    </subcellularLocation>
</comment>
<keyword evidence="6" id="KW-0106">Calcium</keyword>
<evidence type="ECO:0000256" key="9">
    <source>
        <dbReference type="PROSITE-ProRule" id="PRU00076"/>
    </source>
</evidence>
<feature type="domain" description="EGF-like" evidence="11">
    <location>
        <begin position="636"/>
        <end position="675"/>
    </location>
</feature>
<dbReference type="PROSITE" id="PS00022">
    <property type="entry name" value="EGF_1"/>
    <property type="match status" value="1"/>
</dbReference>
<dbReference type="InterPro" id="IPR001881">
    <property type="entry name" value="EGF-like_Ca-bd_dom"/>
</dbReference>
<gene>
    <name evidence="13" type="ORF">GBAR_LOCUS14101</name>
</gene>
<keyword evidence="5" id="KW-0677">Repeat</keyword>
<keyword evidence="3 9" id="KW-0245">EGF-like domain</keyword>
<evidence type="ECO:0000313" key="13">
    <source>
        <dbReference type="EMBL" id="CAI8024250.1"/>
    </source>
</evidence>
<dbReference type="InterPro" id="IPR000742">
    <property type="entry name" value="EGF"/>
</dbReference>
<dbReference type="FunFam" id="2.10.25.10:FF:000240">
    <property type="entry name" value="Vitamin K-dependent protein S"/>
    <property type="match status" value="3"/>
</dbReference>
<feature type="disulfide bond" evidence="10">
    <location>
        <begin position="752"/>
        <end position="779"/>
    </location>
</feature>
<dbReference type="Gene3D" id="2.10.70.10">
    <property type="entry name" value="Complement Module, domain 1"/>
    <property type="match status" value="2"/>
</dbReference>
<keyword evidence="14" id="KW-1185">Reference proteome</keyword>
<dbReference type="Pfam" id="PF03160">
    <property type="entry name" value="Calx-beta"/>
    <property type="match status" value="1"/>
</dbReference>
<evidence type="ECO:0000256" key="1">
    <source>
        <dbReference type="ARBA" id="ARBA00004613"/>
    </source>
</evidence>
<dbReference type="InterPro" id="IPR000436">
    <property type="entry name" value="Sushi_SCR_CCP_dom"/>
</dbReference>
<feature type="domain" description="EGF-like" evidence="11">
    <location>
        <begin position="506"/>
        <end position="542"/>
    </location>
</feature>
<dbReference type="Pfam" id="PF14670">
    <property type="entry name" value="FXa_inhibition"/>
    <property type="match status" value="1"/>
</dbReference>
<evidence type="ECO:0000256" key="3">
    <source>
        <dbReference type="ARBA" id="ARBA00022536"/>
    </source>
</evidence>
<dbReference type="SMART" id="SM00032">
    <property type="entry name" value="CCP"/>
    <property type="match status" value="2"/>
</dbReference>
<evidence type="ECO:0000313" key="14">
    <source>
        <dbReference type="Proteomes" id="UP001174909"/>
    </source>
</evidence>
<dbReference type="InterPro" id="IPR035976">
    <property type="entry name" value="Sushi/SCR/CCP_sf"/>
</dbReference>
<protein>
    <submittedName>
        <fullName evidence="13">Latent-transforming growth factor beta-binding protein 1</fullName>
    </submittedName>
</protein>
<dbReference type="InterPro" id="IPR038081">
    <property type="entry name" value="CalX-like_sf"/>
</dbReference>
<dbReference type="CDD" id="cd00033">
    <property type="entry name" value="CCP"/>
    <property type="match status" value="2"/>
</dbReference>
<organism evidence="13 14">
    <name type="scientific">Geodia barretti</name>
    <name type="common">Barrett's horny sponge</name>
    <dbReference type="NCBI Taxonomy" id="519541"/>
    <lineage>
        <taxon>Eukaryota</taxon>
        <taxon>Metazoa</taxon>
        <taxon>Porifera</taxon>
        <taxon>Demospongiae</taxon>
        <taxon>Heteroscleromorpha</taxon>
        <taxon>Tetractinellida</taxon>
        <taxon>Astrophorina</taxon>
        <taxon>Geodiidae</taxon>
        <taxon>Geodia</taxon>
    </lineage>
</organism>
<feature type="disulfide bond" evidence="9">
    <location>
        <begin position="452"/>
        <end position="461"/>
    </location>
</feature>
<dbReference type="AlphaFoldDB" id="A0AA35WRQ6"/>
<dbReference type="InterPro" id="IPR050751">
    <property type="entry name" value="ECM_structural_protein"/>
</dbReference>
<dbReference type="GO" id="GO:0005576">
    <property type="term" value="C:extracellular region"/>
    <property type="evidence" value="ECO:0007669"/>
    <property type="project" value="UniProtKB-SubCell"/>
</dbReference>
<dbReference type="Gene3D" id="2.60.40.2030">
    <property type="match status" value="1"/>
</dbReference>
<dbReference type="GO" id="GO:0016020">
    <property type="term" value="C:membrane"/>
    <property type="evidence" value="ECO:0007669"/>
    <property type="project" value="InterPro"/>
</dbReference>
<evidence type="ECO:0000256" key="2">
    <source>
        <dbReference type="ARBA" id="ARBA00022525"/>
    </source>
</evidence>
<dbReference type="FunFam" id="2.10.25.10:FF:000119">
    <property type="entry name" value="vitamin K-dependent protein S"/>
    <property type="match status" value="1"/>
</dbReference>
<evidence type="ECO:0000256" key="5">
    <source>
        <dbReference type="ARBA" id="ARBA00022737"/>
    </source>
</evidence>
<comment type="caution">
    <text evidence="9">Lacks conserved residue(s) required for the propagation of feature annotation.</text>
</comment>
<dbReference type="SUPFAM" id="SSF57535">
    <property type="entry name" value="Complement control module/SCR domain"/>
    <property type="match status" value="2"/>
</dbReference>
<dbReference type="SUPFAM" id="SSF141072">
    <property type="entry name" value="CalX-like"/>
    <property type="match status" value="1"/>
</dbReference>
<dbReference type="PROSITE" id="PS50026">
    <property type="entry name" value="EGF_3"/>
    <property type="match status" value="5"/>
</dbReference>
<reference evidence="13" key="1">
    <citation type="submission" date="2023-03" db="EMBL/GenBank/DDBJ databases">
        <authorList>
            <person name="Steffen K."/>
            <person name="Cardenas P."/>
        </authorList>
    </citation>
    <scope>NUCLEOTIDE SEQUENCE</scope>
</reference>
<dbReference type="InterPro" id="IPR018097">
    <property type="entry name" value="EGF_Ca-bd_CS"/>
</dbReference>
<feature type="domain" description="Sushi" evidence="12">
    <location>
        <begin position="723"/>
        <end position="781"/>
    </location>
</feature>
<keyword evidence="4" id="KW-0732">Signal</keyword>
<evidence type="ECO:0000259" key="11">
    <source>
        <dbReference type="PROSITE" id="PS50026"/>
    </source>
</evidence>
<keyword evidence="8" id="KW-0325">Glycoprotein</keyword>
<evidence type="ECO:0000256" key="8">
    <source>
        <dbReference type="ARBA" id="ARBA00023180"/>
    </source>
</evidence>
<dbReference type="SMART" id="SM00237">
    <property type="entry name" value="Calx_beta"/>
    <property type="match status" value="1"/>
</dbReference>
<dbReference type="InterPro" id="IPR049883">
    <property type="entry name" value="NOTCH1_EGF-like"/>
</dbReference>
<accession>A0AA35WRQ6</accession>
<dbReference type="CDD" id="cd00054">
    <property type="entry name" value="EGF_CA"/>
    <property type="match status" value="2"/>
</dbReference>
<dbReference type="GO" id="GO:0005509">
    <property type="term" value="F:calcium ion binding"/>
    <property type="evidence" value="ECO:0007669"/>
    <property type="project" value="InterPro"/>
</dbReference>
<feature type="domain" description="EGF-like" evidence="11">
    <location>
        <begin position="842"/>
        <end position="881"/>
    </location>
</feature>
<evidence type="ECO:0000256" key="6">
    <source>
        <dbReference type="ARBA" id="ARBA00022837"/>
    </source>
</evidence>
<comment type="caution">
    <text evidence="13">The sequence shown here is derived from an EMBL/GenBank/DDBJ whole genome shotgun (WGS) entry which is preliminary data.</text>
</comment>
<dbReference type="PANTHER" id="PTHR24034:SF204">
    <property type="entry name" value="ADHESION G PROTEIN-COUPLED RECEPTOR E1"/>
    <property type="match status" value="1"/>
</dbReference>
<sequence>MRMSLALPQHKKPTEPETVSQLNSRVCLSGTMPVFGYAPAFIFLATAIHLVDANYDLGCYYSYSSIAREDAGRRHAINIYSRVNITREAFIYLNYFDNRRYAIPGEDFEFQNITQSSRFFNFTISPGVSKRYDVTIINDSLAEFHQEVINLIVGIFVPGGRNHCCSFNYYIEDDDGLRFDVTRTYYGEASGTAELCVTYRGDNVPPTIDATFFENNYGDDISFNASNFSMATGDRKCFNLTIVDDDQLEPTTVSYYFAFDALNDSIRNNHFFDRTYIYIQDNEVFSFALERPSYSVLESEGVVTVCVIITDANVSEVFTTTLYTRNITTQDKVDHESLRQELSLSANLSRQCFNVTINDDDVAEDDEIFWIYLQYIRNAAGRGVRYPYRNRATIIILDDDLNCTSGCVNGVCRYPGVCQCFEGWIEGDCSREICQPPCVNGRCNVNTGLCDCSPGYTGASCGEVIRHCDEDNGGCDQICTDFPGGYSCSCRAGYSLLTSDGTSCMDIDECEGGSHDCSQICVNTLGSYYCNCQRGFQLANSTHCGDVNECELFPNGFCSQMCVNTDGSFRCECREGYRLFGSSFCTDIDECSEGIDKCNKSGPTPARCINTEGSYSCTCDEHVGYRLATDNITCKDVDECQEQRGLCTKGTEECVNTPGSYSCSCMEGYEYKVDQNSCGDVDECRIMNGGCQQSCTNTFGSFRCSCEQGYRMLDDGFHNCEALSCDPVLEAPLNGSMDCDTQTVGGTCRFTCDEGYTLRGSDSRTCLPSLQWREPPAICDPPMCPHLTPPDNGFVLFPCTREEGHLCRVVCAHGYSLEGPSNQTCTKDNVSLVWSDGPQCVESGLCDPNPCLNGGFCIEAGTEFRCVCNGTANGYGGQTCGAVIVHFLPIPPVTDGLFIPIVLYTTVTEFPDGFEDRKRVAIKIPNQQESHKIVGINREDRNPTIVRGDIGVPRLSLPSNTDKVIYLPRERDVLVTGGSNSERKSHFEQFNLPRGLLEPSCCSADDHVTLSCPGAPLSQYHCCHHVSGEKLARVLQEQMLVLCLFRVVPYLYQLLSPASDTEMFLEDLTSMTLG</sequence>
<dbReference type="FunFam" id="2.10.25.10:FF:000014">
    <property type="entry name" value="Latent-transforming growth factor beta-binding protein 3"/>
    <property type="match status" value="1"/>
</dbReference>
<dbReference type="SUPFAM" id="SSF57196">
    <property type="entry name" value="EGF/Laminin"/>
    <property type="match status" value="1"/>
</dbReference>
<dbReference type="Pfam" id="PF00008">
    <property type="entry name" value="EGF"/>
    <property type="match status" value="1"/>
</dbReference>
<dbReference type="PROSITE" id="PS00010">
    <property type="entry name" value="ASX_HYDROXYL"/>
    <property type="match status" value="5"/>
</dbReference>
<dbReference type="GO" id="GO:0007154">
    <property type="term" value="P:cell communication"/>
    <property type="evidence" value="ECO:0007669"/>
    <property type="project" value="InterPro"/>
</dbReference>
<evidence type="ECO:0000256" key="10">
    <source>
        <dbReference type="PROSITE-ProRule" id="PRU00302"/>
    </source>
</evidence>
<dbReference type="Pfam" id="PF00084">
    <property type="entry name" value="Sushi"/>
    <property type="match status" value="1"/>
</dbReference>
<keyword evidence="7 9" id="KW-1015">Disulfide bond</keyword>
<proteinExistence type="predicted"/>
<dbReference type="EMBL" id="CASHTH010002068">
    <property type="protein sequence ID" value="CAI8024250.1"/>
    <property type="molecule type" value="Genomic_DNA"/>
</dbReference>
<dbReference type="Proteomes" id="UP001174909">
    <property type="component" value="Unassembled WGS sequence"/>
</dbReference>
<feature type="domain" description="EGF-like" evidence="11">
    <location>
        <begin position="430"/>
        <end position="462"/>
    </location>
</feature>
<dbReference type="PANTHER" id="PTHR24034">
    <property type="entry name" value="EGF-LIKE DOMAIN-CONTAINING PROTEIN"/>
    <property type="match status" value="1"/>
</dbReference>
<dbReference type="PROSITE" id="PS01187">
    <property type="entry name" value="EGF_CA"/>
    <property type="match status" value="1"/>
</dbReference>
<dbReference type="InterPro" id="IPR003644">
    <property type="entry name" value="Calx_beta"/>
</dbReference>
<keyword evidence="10" id="KW-0768">Sushi</keyword>
<name>A0AA35WRQ6_GEOBA</name>
<dbReference type="SUPFAM" id="SSF57184">
    <property type="entry name" value="Growth factor receptor domain"/>
    <property type="match status" value="2"/>
</dbReference>
<feature type="domain" description="EGF-like" evidence="11">
    <location>
        <begin position="680"/>
        <end position="721"/>
    </location>
</feature>